<dbReference type="PANTHER" id="PTHR34319:SF7">
    <property type="entry name" value="HNH ENDONUCLEASE DOMAIN-CONTAINING PROTEIN"/>
    <property type="match status" value="1"/>
</dbReference>
<accession>A0AAE6Z2N1</accession>
<protein>
    <submittedName>
        <fullName evidence="1">Hcp family type VI secretion system effector</fullName>
    </submittedName>
</protein>
<dbReference type="Pfam" id="PF05638">
    <property type="entry name" value="T6SS_HCP"/>
    <property type="match status" value="1"/>
</dbReference>
<gene>
    <name evidence="1" type="ORF">DWG24_20235</name>
</gene>
<dbReference type="PANTHER" id="PTHR34319">
    <property type="entry name" value="MAJOR EXPORTED PROTEIN"/>
    <property type="match status" value="1"/>
</dbReference>
<dbReference type="RefSeq" id="WP_038915353.1">
    <property type="nucleotide sequence ID" value="NZ_CP025799.1"/>
</dbReference>
<organism evidence="1 2">
    <name type="scientific">Dickeya zeae</name>
    <dbReference type="NCBI Taxonomy" id="204042"/>
    <lineage>
        <taxon>Bacteria</taxon>
        <taxon>Pseudomonadati</taxon>
        <taxon>Pseudomonadota</taxon>
        <taxon>Gammaproteobacteria</taxon>
        <taxon>Enterobacterales</taxon>
        <taxon>Pectobacteriaceae</taxon>
        <taxon>Dickeya</taxon>
    </lineage>
</organism>
<dbReference type="InterPro" id="IPR036624">
    <property type="entry name" value="Hcp1-lik_sf"/>
</dbReference>
<dbReference type="GeneID" id="60866420"/>
<dbReference type="Proteomes" id="UP000500801">
    <property type="component" value="Chromosome"/>
</dbReference>
<proteinExistence type="predicted"/>
<sequence length="159" mass="17993">MANLIYLTIEGKNQGLISSGCSTFESIGNKYQKAHGDEIFVLSFEHDMTRAMNINHMPVSFTKLIDKSSPLLGVAITENEELSLHFKFYRTSETGGVELYYSIKINKAFIVKLSVIYPHAINHADNQPEELISIKYSDIQWSHHIARTSGYSIWGESSF</sequence>
<dbReference type="InterPro" id="IPR052947">
    <property type="entry name" value="T6SS_Hcp1_domain"/>
</dbReference>
<dbReference type="InterPro" id="IPR008514">
    <property type="entry name" value="T6SS_Hcp"/>
</dbReference>
<dbReference type="NCBIfam" id="TIGR03344">
    <property type="entry name" value="VI_effect_Hcp1"/>
    <property type="match status" value="1"/>
</dbReference>
<name>A0AAE6Z2N1_9GAMM</name>
<evidence type="ECO:0000313" key="2">
    <source>
        <dbReference type="Proteomes" id="UP000500801"/>
    </source>
</evidence>
<dbReference type="Gene3D" id="2.30.110.20">
    <property type="entry name" value="Hcp1-like"/>
    <property type="match status" value="1"/>
</dbReference>
<evidence type="ECO:0000313" key="1">
    <source>
        <dbReference type="EMBL" id="QIZ52902.1"/>
    </source>
</evidence>
<dbReference type="SUPFAM" id="SSF141452">
    <property type="entry name" value="Hcp1-like"/>
    <property type="match status" value="1"/>
</dbReference>
<dbReference type="EMBL" id="CP033622">
    <property type="protein sequence ID" value="QIZ52902.1"/>
    <property type="molecule type" value="Genomic_DNA"/>
</dbReference>
<reference evidence="1 2" key="1">
    <citation type="submission" date="2018-11" db="EMBL/GenBank/DDBJ databases">
        <title>Complete genome sequence of Dickeya zeae strain CE1 infecting Canna edulis Ker-Gawl. in China.</title>
        <authorList>
            <person name="Zhang J."/>
            <person name="Lin B."/>
            <person name="Shen H."/>
            <person name="Jiang S."/>
            <person name="Pu X."/>
            <person name="Sun D."/>
        </authorList>
    </citation>
    <scope>NUCLEOTIDE SEQUENCE [LARGE SCALE GENOMIC DNA]</scope>
    <source>
        <strain evidence="1 2">CE1</strain>
    </source>
</reference>
<dbReference type="AlphaFoldDB" id="A0AAE6Z2N1"/>